<evidence type="ECO:0000313" key="1">
    <source>
        <dbReference type="EMBL" id="CAE6995116.1"/>
    </source>
</evidence>
<dbReference type="Proteomes" id="UP000472372">
    <property type="component" value="Chromosome 1"/>
</dbReference>
<dbReference type="EMBL" id="HG992977">
    <property type="protein sequence ID" value="CAE6995116.1"/>
    <property type="molecule type" value="Genomic_DNA"/>
</dbReference>
<accession>A0A6S6VU02</accession>
<dbReference type="AlphaFoldDB" id="A0A6S6VU02"/>
<reference evidence="1" key="1">
    <citation type="submission" date="2021-02" db="EMBL/GenBank/DDBJ databases">
        <authorList>
            <person name="Syme A R."/>
            <person name="Syme A R."/>
            <person name="Moolhuijzen P."/>
        </authorList>
    </citation>
    <scope>NUCLEOTIDE SEQUENCE</scope>
    <source>
        <strain evidence="1">W1-1</strain>
    </source>
</reference>
<organism evidence="1 2">
    <name type="scientific">Pyrenophora teres f. teres</name>
    <dbReference type="NCBI Taxonomy" id="97479"/>
    <lineage>
        <taxon>Eukaryota</taxon>
        <taxon>Fungi</taxon>
        <taxon>Dikarya</taxon>
        <taxon>Ascomycota</taxon>
        <taxon>Pezizomycotina</taxon>
        <taxon>Dothideomycetes</taxon>
        <taxon>Pleosporomycetidae</taxon>
        <taxon>Pleosporales</taxon>
        <taxon>Pleosporineae</taxon>
        <taxon>Pleosporaceae</taxon>
        <taxon>Pyrenophora</taxon>
    </lineage>
</organism>
<sequence>MIWQSLYLLLSLLLCHQSAAQGTPYPPPYGVKEGAPDPPPDGLKTIKHDCNVDLTSKYAINDRPGHTGNYECYPFTLHAIRNSYCDQLGNYLYVYAEVHDKGAWSMYIVGGTLGGPPKSATYTFAKPDYQQSRNIGCFEDQSSVDMTLYSYA</sequence>
<gene>
    <name evidence="1" type="ORF">PTTW11_00044</name>
</gene>
<proteinExistence type="predicted"/>
<name>A0A6S6VU02_9PLEO</name>
<protein>
    <submittedName>
        <fullName evidence="1">Uncharacterized protein</fullName>
    </submittedName>
</protein>
<evidence type="ECO:0000313" key="2">
    <source>
        <dbReference type="Proteomes" id="UP000472372"/>
    </source>
</evidence>